<dbReference type="Proteomes" id="UP000063229">
    <property type="component" value="Chromosome"/>
</dbReference>
<name>A0A0X1T5C3_PSEAA</name>
<evidence type="ECO:0000313" key="1">
    <source>
        <dbReference type="EMBL" id="AMB87296.1"/>
    </source>
</evidence>
<reference evidence="1 2" key="1">
    <citation type="submission" date="2016-01" db="EMBL/GenBank/DDBJ databases">
        <authorList>
            <person name="McClelland M."/>
            <person name="Jain A."/>
            <person name="Saraogi P."/>
            <person name="Mendelson R."/>
            <person name="Westerman R."/>
            <person name="SanMiguel P."/>
            <person name="Csonka L."/>
        </authorList>
    </citation>
    <scope>NUCLEOTIDE SEQUENCE [LARGE SCALE GENOMIC DNA]</scope>
    <source>
        <strain evidence="1 2">NCPPB 2472</strain>
    </source>
</reference>
<dbReference type="AlphaFoldDB" id="A0A0X1T5C3"/>
<dbReference type="KEGG" id="pagb:AWM79_19155"/>
<evidence type="ECO:0000313" key="2">
    <source>
        <dbReference type="Proteomes" id="UP000063229"/>
    </source>
</evidence>
<organism evidence="1 2">
    <name type="scientific">Pseudomonas agarici</name>
    <dbReference type="NCBI Taxonomy" id="46677"/>
    <lineage>
        <taxon>Bacteria</taxon>
        <taxon>Pseudomonadati</taxon>
        <taxon>Pseudomonadota</taxon>
        <taxon>Gammaproteobacteria</taxon>
        <taxon>Pseudomonadales</taxon>
        <taxon>Pseudomonadaceae</taxon>
        <taxon>Pseudomonas</taxon>
    </lineage>
</organism>
<gene>
    <name evidence="1" type="ORF">AWM79_19155</name>
</gene>
<keyword evidence="2" id="KW-1185">Reference proteome</keyword>
<proteinExistence type="predicted"/>
<sequence>MISELLKSGVPGAHSNARQRVEGKVDLPRLFRAIDADPAIAGAGVVYIESDFTVVTLREFQVICSIVPKKVILREVPRYMAPLEFARALETQPRESRLVAEAVSAGLTCTSAILGWVVVLSGTVLVPFSGGASLIVSKIGLGVAVASFAQCAVGMVRVHNEVTDPVLNDEMDREDWYRYMMPVLDAVSLFGAGTSATATFKLLHARKVATGRSWYDLSKGLSRQQQKSLTRELLSIRHPSLTAKQLKLEQHLGKLPKRYTSDQIQHVTLTQIQDALGASISLAGSAYSGNINTIAMGVLYEEYNSF</sequence>
<dbReference type="EMBL" id="CP014135">
    <property type="protein sequence ID" value="AMB87296.1"/>
    <property type="molecule type" value="Genomic_DNA"/>
</dbReference>
<protein>
    <submittedName>
        <fullName evidence="1">NAD synthetase</fullName>
    </submittedName>
</protein>
<accession>A0A0X1T5C3</accession>
<dbReference type="RefSeq" id="WP_060783545.1">
    <property type="nucleotide sequence ID" value="NZ_CP014135.1"/>
</dbReference>